<evidence type="ECO:0000259" key="10">
    <source>
        <dbReference type="Pfam" id="PF01743"/>
    </source>
</evidence>
<gene>
    <name evidence="13" type="ORF">HMPREF3200_00629</name>
</gene>
<accession>A0A133KGJ1</accession>
<dbReference type="InterPro" id="IPR003607">
    <property type="entry name" value="HD/PDEase_dom"/>
</dbReference>
<dbReference type="GO" id="GO:0008033">
    <property type="term" value="P:tRNA processing"/>
    <property type="evidence" value="ECO:0007669"/>
    <property type="project" value="UniProtKB-KW"/>
</dbReference>
<dbReference type="Proteomes" id="UP000070383">
    <property type="component" value="Unassembled WGS sequence"/>
</dbReference>
<keyword evidence="6" id="KW-0547">Nucleotide-binding</keyword>
<dbReference type="Gene3D" id="1.10.246.80">
    <property type="match status" value="1"/>
</dbReference>
<dbReference type="RefSeq" id="WP_004837016.1">
    <property type="nucleotide sequence ID" value="NZ_KQ955265.1"/>
</dbReference>
<evidence type="ECO:0000256" key="9">
    <source>
        <dbReference type="RuleBase" id="RU003953"/>
    </source>
</evidence>
<evidence type="ECO:0000256" key="8">
    <source>
        <dbReference type="ARBA" id="ARBA00022884"/>
    </source>
</evidence>
<dbReference type="InterPro" id="IPR032810">
    <property type="entry name" value="CCA-adding_enz_C"/>
</dbReference>
<dbReference type="OrthoDB" id="9805698at2"/>
<keyword evidence="2 9" id="KW-0808">Transferase</keyword>
<evidence type="ECO:0000256" key="6">
    <source>
        <dbReference type="ARBA" id="ARBA00022741"/>
    </source>
</evidence>
<sequence length="451" mass="51794">MIRLKTKIPYEKIINRLKENGFEAYPVGGCVRDSLLDLEISDVDITSNARPEEIEKVFSSSKLIDIGKKFGTIKIIDFGYEFEVTTFRAESAYRDRRHPEKISFADNIYDDLKRRDFTINAMAFDRGELIDPFGGRLDLEKKIIRAVGDAKERIDEDLLRSMRAVRFASRLGFTIEESLMEAIRAKACEINLISKERIGEELSKILISDRPSYGIRLLDVAGILSEILPELYKTKGFDQHSSYHQYDVYEHSLHVLANTSKDLVTRFAALYHDVGKIDTFFLDERGEGRFFGHQKLSDQMLKKRLRALKFSNKFIEDASMLVARHMDCSNSYSKKSIRKLLRRMGEVNLRRLFDLQRADIRATNHPDTSNIDLGEELLCEVLADDLPKKRSDLAINGSDLLALGYPQGKIIGELLSKIEEEILEEKLKNEKSAIVEFLTRMGKNLDSLTYK</sequence>
<dbReference type="InterPro" id="IPR043519">
    <property type="entry name" value="NT_sf"/>
</dbReference>
<dbReference type="Pfam" id="PF01743">
    <property type="entry name" value="PolyA_pol"/>
    <property type="match status" value="1"/>
</dbReference>
<evidence type="ECO:0000259" key="11">
    <source>
        <dbReference type="Pfam" id="PF12627"/>
    </source>
</evidence>
<dbReference type="CDD" id="cd00077">
    <property type="entry name" value="HDc"/>
    <property type="match status" value="1"/>
</dbReference>
<evidence type="ECO:0000256" key="5">
    <source>
        <dbReference type="ARBA" id="ARBA00022723"/>
    </source>
</evidence>
<keyword evidence="4" id="KW-0548">Nucleotidyltransferase</keyword>
<evidence type="ECO:0000313" key="14">
    <source>
        <dbReference type="Proteomes" id="UP000070383"/>
    </source>
</evidence>
<dbReference type="EMBL" id="LRPM01000022">
    <property type="protein sequence ID" value="KWZ78617.1"/>
    <property type="molecule type" value="Genomic_DNA"/>
</dbReference>
<dbReference type="GO" id="GO:0016779">
    <property type="term" value="F:nucleotidyltransferase activity"/>
    <property type="evidence" value="ECO:0007669"/>
    <property type="project" value="UniProtKB-KW"/>
</dbReference>
<dbReference type="PANTHER" id="PTHR46173">
    <property type="entry name" value="CCA TRNA NUCLEOTIDYLTRANSFERASE 1, MITOCHONDRIAL"/>
    <property type="match status" value="1"/>
</dbReference>
<evidence type="ECO:0000313" key="13">
    <source>
        <dbReference type="EMBL" id="KWZ78617.1"/>
    </source>
</evidence>
<dbReference type="STRING" id="33036.HMPREF3200_00629"/>
<proteinExistence type="inferred from homology"/>
<dbReference type="PANTHER" id="PTHR46173:SF1">
    <property type="entry name" value="CCA TRNA NUCLEOTIDYLTRANSFERASE 1, MITOCHONDRIAL"/>
    <property type="match status" value="1"/>
</dbReference>
<keyword evidence="5" id="KW-0479">Metal-binding</keyword>
<dbReference type="CDD" id="cd05398">
    <property type="entry name" value="NT_ClassII-CCAase"/>
    <property type="match status" value="1"/>
</dbReference>
<evidence type="ECO:0000256" key="2">
    <source>
        <dbReference type="ARBA" id="ARBA00022679"/>
    </source>
</evidence>
<keyword evidence="14" id="KW-1185">Reference proteome</keyword>
<evidence type="ECO:0000256" key="7">
    <source>
        <dbReference type="ARBA" id="ARBA00022842"/>
    </source>
</evidence>
<comment type="similarity">
    <text evidence="9">Belongs to the tRNA nucleotidyltransferase/poly(A) polymerase family.</text>
</comment>
<dbReference type="Pfam" id="PF13735">
    <property type="entry name" value="tRNA_NucTran2_2"/>
    <property type="match status" value="1"/>
</dbReference>
<evidence type="ECO:0000256" key="4">
    <source>
        <dbReference type="ARBA" id="ARBA00022695"/>
    </source>
</evidence>
<dbReference type="GO" id="GO:0000049">
    <property type="term" value="F:tRNA binding"/>
    <property type="evidence" value="ECO:0007669"/>
    <property type="project" value="TreeGrafter"/>
</dbReference>
<keyword evidence="8 9" id="KW-0694">RNA-binding</keyword>
<feature type="domain" description="CCA-adding enzyme C-terminal" evidence="12">
    <location>
        <begin position="296"/>
        <end position="438"/>
    </location>
</feature>
<dbReference type="InterPro" id="IPR050264">
    <property type="entry name" value="Bact_CCA-adding_enz_type3_sf"/>
</dbReference>
<protein>
    <submittedName>
        <fullName evidence="13">HDIG domain protein</fullName>
    </submittedName>
</protein>
<organism evidence="13 14">
    <name type="scientific">Anaerococcus tetradius</name>
    <dbReference type="NCBI Taxonomy" id="33036"/>
    <lineage>
        <taxon>Bacteria</taxon>
        <taxon>Bacillati</taxon>
        <taxon>Bacillota</taxon>
        <taxon>Tissierellia</taxon>
        <taxon>Tissierellales</taxon>
        <taxon>Peptoniphilaceae</taxon>
        <taxon>Anaerococcus</taxon>
    </lineage>
</organism>
<dbReference type="SUPFAM" id="SSF81891">
    <property type="entry name" value="Poly A polymerase C-terminal region-like"/>
    <property type="match status" value="1"/>
</dbReference>
<dbReference type="Pfam" id="PF12627">
    <property type="entry name" value="PolyA_pol_RNAbd"/>
    <property type="match status" value="1"/>
</dbReference>
<feature type="domain" description="Poly A polymerase head" evidence="10">
    <location>
        <begin position="24"/>
        <end position="145"/>
    </location>
</feature>
<evidence type="ECO:0000256" key="1">
    <source>
        <dbReference type="ARBA" id="ARBA00001946"/>
    </source>
</evidence>
<dbReference type="GO" id="GO:0000166">
    <property type="term" value="F:nucleotide binding"/>
    <property type="evidence" value="ECO:0007669"/>
    <property type="project" value="UniProtKB-KW"/>
</dbReference>
<comment type="caution">
    <text evidence="13">The sequence shown here is derived from an EMBL/GenBank/DDBJ whole genome shotgun (WGS) entry which is preliminary data.</text>
</comment>
<dbReference type="GO" id="GO:0046872">
    <property type="term" value="F:metal ion binding"/>
    <property type="evidence" value="ECO:0007669"/>
    <property type="project" value="UniProtKB-KW"/>
</dbReference>
<name>A0A133KGJ1_9FIRM</name>
<dbReference type="AlphaFoldDB" id="A0A133KGJ1"/>
<dbReference type="SUPFAM" id="SSF81301">
    <property type="entry name" value="Nucleotidyltransferase"/>
    <property type="match status" value="1"/>
</dbReference>
<evidence type="ECO:0000256" key="3">
    <source>
        <dbReference type="ARBA" id="ARBA00022694"/>
    </source>
</evidence>
<keyword evidence="3" id="KW-0819">tRNA processing</keyword>
<dbReference type="Gene3D" id="3.30.460.10">
    <property type="entry name" value="Beta Polymerase, domain 2"/>
    <property type="match status" value="1"/>
</dbReference>
<reference evidence="14" key="1">
    <citation type="submission" date="2016-01" db="EMBL/GenBank/DDBJ databases">
        <authorList>
            <person name="Mitreva M."/>
            <person name="Pepin K.H."/>
            <person name="Mihindukulasuriya K.A."/>
            <person name="Fulton R."/>
            <person name="Fronick C."/>
            <person name="O'Laughlin M."/>
            <person name="Miner T."/>
            <person name="Herter B."/>
            <person name="Rosa B.A."/>
            <person name="Cordes M."/>
            <person name="Tomlinson C."/>
            <person name="Wollam A."/>
            <person name="Palsikar V.B."/>
            <person name="Mardis E.R."/>
            <person name="Wilson R.K."/>
        </authorList>
    </citation>
    <scope>NUCLEOTIDE SEQUENCE [LARGE SCALE GENOMIC DNA]</scope>
    <source>
        <strain evidence="14">MJR8151</strain>
    </source>
</reference>
<evidence type="ECO:0000259" key="12">
    <source>
        <dbReference type="Pfam" id="PF13735"/>
    </source>
</evidence>
<keyword evidence="7" id="KW-0460">Magnesium</keyword>
<dbReference type="Gene3D" id="1.10.3090.10">
    <property type="entry name" value="cca-adding enzyme, domain 2"/>
    <property type="match status" value="1"/>
</dbReference>
<dbReference type="PATRIC" id="fig|33036.3.peg.626"/>
<feature type="domain" description="tRNA nucleotidyltransferase/poly(A) polymerase RNA and SrmB- binding" evidence="11">
    <location>
        <begin position="172"/>
        <end position="231"/>
    </location>
</feature>
<dbReference type="InterPro" id="IPR032828">
    <property type="entry name" value="PolyA_RNA-bd"/>
</dbReference>
<dbReference type="InterPro" id="IPR002646">
    <property type="entry name" value="PolA_pol_head_dom"/>
</dbReference>
<comment type="cofactor">
    <cofactor evidence="1">
        <name>Mg(2+)</name>
        <dbReference type="ChEBI" id="CHEBI:18420"/>
    </cofactor>
</comment>